<dbReference type="EMBL" id="CAJNYT010001676">
    <property type="protein sequence ID" value="CAF3423981.1"/>
    <property type="molecule type" value="Genomic_DNA"/>
</dbReference>
<protein>
    <submittedName>
        <fullName evidence="6">Uncharacterized protein</fullName>
    </submittedName>
</protein>
<dbReference type="EMBL" id="CAJNYV010003173">
    <property type="protein sequence ID" value="CAF3541548.1"/>
    <property type="molecule type" value="Genomic_DNA"/>
</dbReference>
<evidence type="ECO:0000313" key="5">
    <source>
        <dbReference type="EMBL" id="CAF4565365.1"/>
    </source>
</evidence>
<organism evidence="6 9">
    <name type="scientific">Rotaria socialis</name>
    <dbReference type="NCBI Taxonomy" id="392032"/>
    <lineage>
        <taxon>Eukaryota</taxon>
        <taxon>Metazoa</taxon>
        <taxon>Spiralia</taxon>
        <taxon>Gnathifera</taxon>
        <taxon>Rotifera</taxon>
        <taxon>Eurotatoria</taxon>
        <taxon>Bdelloidea</taxon>
        <taxon>Philodinida</taxon>
        <taxon>Philodinidae</taxon>
        <taxon>Rotaria</taxon>
    </lineage>
</organism>
<dbReference type="Proteomes" id="UP000663848">
    <property type="component" value="Unassembled WGS sequence"/>
</dbReference>
<evidence type="ECO:0000313" key="4">
    <source>
        <dbReference type="EMBL" id="CAF3541548.1"/>
    </source>
</evidence>
<dbReference type="Proteomes" id="UP000663851">
    <property type="component" value="Unassembled WGS sequence"/>
</dbReference>
<comment type="caution">
    <text evidence="6">The sequence shown here is derived from an EMBL/GenBank/DDBJ whole genome shotgun (WGS) entry which is preliminary data.</text>
</comment>
<dbReference type="Proteomes" id="UP000663873">
    <property type="component" value="Unassembled WGS sequence"/>
</dbReference>
<dbReference type="Proteomes" id="UP000663825">
    <property type="component" value="Unassembled WGS sequence"/>
</dbReference>
<keyword evidence="9" id="KW-1185">Reference proteome</keyword>
<dbReference type="Proteomes" id="UP000663872">
    <property type="component" value="Unassembled WGS sequence"/>
</dbReference>
<accession>A0A821CZZ6</accession>
<dbReference type="EMBL" id="CAJOBP010026723">
    <property type="protein sequence ID" value="CAF4614042.1"/>
    <property type="molecule type" value="Genomic_DNA"/>
</dbReference>
<evidence type="ECO:0000313" key="3">
    <source>
        <dbReference type="EMBL" id="CAF3423981.1"/>
    </source>
</evidence>
<dbReference type="OrthoDB" id="10058364at2759"/>
<dbReference type="Proteomes" id="UP000663833">
    <property type="component" value="Unassembled WGS sequence"/>
</dbReference>
<reference evidence="6" key="1">
    <citation type="submission" date="2021-02" db="EMBL/GenBank/DDBJ databases">
        <authorList>
            <person name="Nowell W R."/>
        </authorList>
    </citation>
    <scope>NUCLEOTIDE SEQUENCE</scope>
</reference>
<name>A0A821CZZ6_9BILA</name>
<evidence type="ECO:0000313" key="7">
    <source>
        <dbReference type="EMBL" id="CAF4932461.1"/>
    </source>
</evidence>
<proteinExistence type="predicted"/>
<dbReference type="EMBL" id="CAJOBO010006740">
    <property type="protein sequence ID" value="CAF4565365.1"/>
    <property type="molecule type" value="Genomic_DNA"/>
</dbReference>
<evidence type="ECO:0000313" key="9">
    <source>
        <dbReference type="Proteomes" id="UP000663873"/>
    </source>
</evidence>
<dbReference type="Proteomes" id="UP000663838">
    <property type="component" value="Unassembled WGS sequence"/>
</dbReference>
<dbReference type="EMBL" id="CAJOBS010008884">
    <property type="protein sequence ID" value="CAF4932461.1"/>
    <property type="molecule type" value="Genomic_DNA"/>
</dbReference>
<dbReference type="EMBL" id="CAJNXB010001787">
    <property type="protein sequence ID" value="CAF3193385.1"/>
    <property type="molecule type" value="Genomic_DNA"/>
</dbReference>
<dbReference type="EMBL" id="CAJNYD010000923">
    <property type="protein sequence ID" value="CAF3307071.1"/>
    <property type="molecule type" value="Genomic_DNA"/>
</dbReference>
<dbReference type="AlphaFoldDB" id="A0A821CZZ6"/>
<evidence type="ECO:0000313" key="8">
    <source>
        <dbReference type="EMBL" id="CAF4952367.1"/>
    </source>
</evidence>
<dbReference type="EMBL" id="CAJOBR010023129">
    <property type="protein sequence ID" value="CAF4952367.1"/>
    <property type="molecule type" value="Genomic_DNA"/>
</dbReference>
<evidence type="ECO:0000313" key="6">
    <source>
        <dbReference type="EMBL" id="CAF4614042.1"/>
    </source>
</evidence>
<evidence type="ECO:0000313" key="2">
    <source>
        <dbReference type="EMBL" id="CAF3307071.1"/>
    </source>
</evidence>
<sequence>MTTIIQIIKYLFPSKLITHHICDLVNQLPEQIIKSNYIFLSIENDNKTRQFFYSTLEELITIYNQCPRNERSLYEIIFPTNIVKTYIDFEYYIDNNLDINDHCIGANCFLKILHYTLNGFNHKEDLNENYIDIALQQLLVLEAYILIISFNNSQILKTLFYVTN</sequence>
<evidence type="ECO:0000313" key="1">
    <source>
        <dbReference type="EMBL" id="CAF3193385.1"/>
    </source>
</evidence>
<dbReference type="Proteomes" id="UP000663865">
    <property type="component" value="Unassembled WGS sequence"/>
</dbReference>
<gene>
    <name evidence="3" type="ORF">GRG538_LOCUS12031</name>
    <name evidence="5" type="ORF">HFQ381_LOCUS31704</name>
    <name evidence="4" type="ORF">KIK155_LOCUS17971</name>
    <name evidence="2" type="ORF">LUA448_LOCUS8629</name>
    <name evidence="8" type="ORF">QYT958_LOCUS33585</name>
    <name evidence="1" type="ORF">TIS948_LOCUS12119</name>
    <name evidence="7" type="ORF">TOA249_LOCUS32846</name>
    <name evidence="6" type="ORF">UJA718_LOCUS31634</name>
</gene>